<protein>
    <submittedName>
        <fullName evidence="7">Cytochrome P450</fullName>
    </submittedName>
</protein>
<dbReference type="Gene3D" id="1.10.630.10">
    <property type="entry name" value="Cytochrome P450"/>
    <property type="match status" value="1"/>
</dbReference>
<keyword evidence="6" id="KW-0812">Transmembrane</keyword>
<reference evidence="7 8" key="1">
    <citation type="journal article" date="2016" name="Nat. Commun.">
        <title>Ectomycorrhizal ecology is imprinted in the genome of the dominant symbiotic fungus Cenococcum geophilum.</title>
        <authorList>
            <consortium name="DOE Joint Genome Institute"/>
            <person name="Peter M."/>
            <person name="Kohler A."/>
            <person name="Ohm R.A."/>
            <person name="Kuo A."/>
            <person name="Krutzmann J."/>
            <person name="Morin E."/>
            <person name="Arend M."/>
            <person name="Barry K.W."/>
            <person name="Binder M."/>
            <person name="Choi C."/>
            <person name="Clum A."/>
            <person name="Copeland A."/>
            <person name="Grisel N."/>
            <person name="Haridas S."/>
            <person name="Kipfer T."/>
            <person name="LaButti K."/>
            <person name="Lindquist E."/>
            <person name="Lipzen A."/>
            <person name="Maire R."/>
            <person name="Meier B."/>
            <person name="Mihaltcheva S."/>
            <person name="Molinier V."/>
            <person name="Murat C."/>
            <person name="Poggeler S."/>
            <person name="Quandt C.A."/>
            <person name="Sperisen C."/>
            <person name="Tritt A."/>
            <person name="Tisserant E."/>
            <person name="Crous P.W."/>
            <person name="Henrissat B."/>
            <person name="Nehls U."/>
            <person name="Egli S."/>
            <person name="Spatafora J.W."/>
            <person name="Grigoriev I.V."/>
            <person name="Martin F.M."/>
        </authorList>
    </citation>
    <scope>NUCLEOTIDE SEQUENCE [LARGE SCALE GENOMIC DNA]</scope>
    <source>
        <strain evidence="7 8">CBS 459.81</strain>
    </source>
</reference>
<dbReference type="GO" id="GO:0016705">
    <property type="term" value="F:oxidoreductase activity, acting on paired donors, with incorporation or reduction of molecular oxygen"/>
    <property type="evidence" value="ECO:0007669"/>
    <property type="project" value="InterPro"/>
</dbReference>
<dbReference type="PRINTS" id="PR00385">
    <property type="entry name" value="P450"/>
</dbReference>
<dbReference type="EMBL" id="KV744814">
    <property type="protein sequence ID" value="OCK85737.1"/>
    <property type="molecule type" value="Genomic_DNA"/>
</dbReference>
<dbReference type="PANTHER" id="PTHR24305">
    <property type="entry name" value="CYTOCHROME P450"/>
    <property type="match status" value="1"/>
</dbReference>
<dbReference type="AlphaFoldDB" id="A0A8E2EKH7"/>
<evidence type="ECO:0000256" key="4">
    <source>
        <dbReference type="ARBA" id="ARBA00023004"/>
    </source>
</evidence>
<proteinExistence type="inferred from homology"/>
<name>A0A8E2EKH7_9PEZI</name>
<dbReference type="GO" id="GO:0004497">
    <property type="term" value="F:monooxygenase activity"/>
    <property type="evidence" value="ECO:0007669"/>
    <property type="project" value="InterPro"/>
</dbReference>
<keyword evidence="8" id="KW-1185">Reference proteome</keyword>
<comment type="cofactor">
    <cofactor evidence="1 5">
        <name>heme</name>
        <dbReference type="ChEBI" id="CHEBI:30413"/>
    </cofactor>
</comment>
<dbReference type="InterPro" id="IPR050121">
    <property type="entry name" value="Cytochrome_P450_monoxygenase"/>
</dbReference>
<keyword evidence="4 5" id="KW-0408">Iron</keyword>
<dbReference type="PRINTS" id="PR00463">
    <property type="entry name" value="EP450I"/>
</dbReference>
<evidence type="ECO:0000256" key="2">
    <source>
        <dbReference type="ARBA" id="ARBA00010617"/>
    </source>
</evidence>
<evidence type="ECO:0000256" key="1">
    <source>
        <dbReference type="ARBA" id="ARBA00001971"/>
    </source>
</evidence>
<accession>A0A8E2EKH7</accession>
<keyword evidence="6" id="KW-1133">Transmembrane helix</keyword>
<dbReference type="InterPro" id="IPR001128">
    <property type="entry name" value="Cyt_P450"/>
</dbReference>
<organism evidence="7 8">
    <name type="scientific">Lepidopterella palustris CBS 459.81</name>
    <dbReference type="NCBI Taxonomy" id="1314670"/>
    <lineage>
        <taxon>Eukaryota</taxon>
        <taxon>Fungi</taxon>
        <taxon>Dikarya</taxon>
        <taxon>Ascomycota</taxon>
        <taxon>Pezizomycotina</taxon>
        <taxon>Dothideomycetes</taxon>
        <taxon>Pleosporomycetidae</taxon>
        <taxon>Mytilinidiales</taxon>
        <taxon>Argynnaceae</taxon>
        <taxon>Lepidopterella</taxon>
    </lineage>
</organism>
<evidence type="ECO:0000256" key="5">
    <source>
        <dbReference type="PIRSR" id="PIRSR602401-1"/>
    </source>
</evidence>
<dbReference type="InterPro" id="IPR002401">
    <property type="entry name" value="Cyt_P450_E_grp-I"/>
</dbReference>
<dbReference type="SUPFAM" id="SSF48264">
    <property type="entry name" value="Cytochrome P450"/>
    <property type="match status" value="1"/>
</dbReference>
<keyword evidence="5" id="KW-0349">Heme</keyword>
<evidence type="ECO:0000313" key="7">
    <source>
        <dbReference type="EMBL" id="OCK85737.1"/>
    </source>
</evidence>
<dbReference type="OrthoDB" id="3934656at2759"/>
<evidence type="ECO:0000256" key="3">
    <source>
        <dbReference type="ARBA" id="ARBA00022723"/>
    </source>
</evidence>
<dbReference type="GO" id="GO:0005506">
    <property type="term" value="F:iron ion binding"/>
    <property type="evidence" value="ECO:0007669"/>
    <property type="project" value="InterPro"/>
</dbReference>
<evidence type="ECO:0000313" key="8">
    <source>
        <dbReference type="Proteomes" id="UP000250266"/>
    </source>
</evidence>
<gene>
    <name evidence="7" type="ORF">K432DRAFT_377385</name>
</gene>
<comment type="similarity">
    <text evidence="2">Belongs to the cytochrome P450 family.</text>
</comment>
<dbReference type="GO" id="GO:0020037">
    <property type="term" value="F:heme binding"/>
    <property type="evidence" value="ECO:0007669"/>
    <property type="project" value="InterPro"/>
</dbReference>
<dbReference type="InterPro" id="IPR036396">
    <property type="entry name" value="Cyt_P450_sf"/>
</dbReference>
<dbReference type="Proteomes" id="UP000250266">
    <property type="component" value="Unassembled WGS sequence"/>
</dbReference>
<feature type="transmembrane region" description="Helical" evidence="6">
    <location>
        <begin position="12"/>
        <end position="28"/>
    </location>
</feature>
<dbReference type="Pfam" id="PF00067">
    <property type="entry name" value="p450"/>
    <property type="match status" value="1"/>
</dbReference>
<keyword evidence="3 5" id="KW-0479">Metal-binding</keyword>
<keyword evidence="6" id="KW-0472">Membrane</keyword>
<evidence type="ECO:0000256" key="6">
    <source>
        <dbReference type="SAM" id="Phobius"/>
    </source>
</evidence>
<sequence>MLFREVIGMSEPAAFAILVSVFCIAVALRRRYFSSISDIPGPYFASFSILWQLWAIIQGHIELKSIELHENLGHFVRISHNEVSVSHPDAIRKILLTPLRKADWYKVMALPDHRFQTPMSEVDPKIRVLRAKNVAPAYTLSHIVKSESYIDDRISLLSMRLTSFSTSKTPVEFDKWFNYLAFDVIGEVTFSRAFGFLEAGKDLGGSIANSRILTLYVTLAGFFYSLHKATLGNPIMERWGLMPQQHIFDTTKRAIQIRQRNPDVRNDMLSLWLQQLQDAPEKFQENDMYGVVNATVGAGADTVSASLQAFFYYMIRSPKCIERARKEIEDARTDGMKPVSFEVARQLPYFQACLKETWRMHTPVGLGLARVVPDQGLTIGEKHFEAGTTLSINQWVIHRSKEFFGEDAGVFNPDRWIEPRGQAMEQYYIPFGAGYNSCPGRNLANLEVSKTAATLLRDFDIRQVDPEQDWTYEAHFTAVPYGWPCYVQRRERSL</sequence>
<feature type="binding site" description="axial binding residue" evidence="5">
    <location>
        <position position="438"/>
    </location>
    <ligand>
        <name>heme</name>
        <dbReference type="ChEBI" id="CHEBI:30413"/>
    </ligand>
    <ligandPart>
        <name>Fe</name>
        <dbReference type="ChEBI" id="CHEBI:18248"/>
    </ligandPart>
</feature>
<dbReference type="PANTHER" id="PTHR24305:SF232">
    <property type="entry name" value="P450, PUTATIVE (EUROFUNG)-RELATED"/>
    <property type="match status" value="1"/>
</dbReference>
<dbReference type="CDD" id="cd11060">
    <property type="entry name" value="CYP57A1-like"/>
    <property type="match status" value="1"/>
</dbReference>